<dbReference type="InterPro" id="IPR056644">
    <property type="entry name" value="DUF7742"/>
</dbReference>
<dbReference type="EMBL" id="JAHVJA010000001">
    <property type="protein sequence ID" value="MBY6138463.1"/>
    <property type="molecule type" value="Genomic_DNA"/>
</dbReference>
<reference evidence="2 3" key="1">
    <citation type="submission" date="2021-06" db="EMBL/GenBank/DDBJ databases">
        <title>50 bacteria genomes isolated from Dapeng, Shenzhen, China.</title>
        <authorList>
            <person name="Zheng W."/>
            <person name="Yu S."/>
            <person name="Huang Y."/>
        </authorList>
    </citation>
    <scope>NUCLEOTIDE SEQUENCE [LARGE SCALE GENOMIC DNA]</scope>
    <source>
        <strain evidence="2 3">DP1N14-2</strain>
    </source>
</reference>
<organism evidence="2 3">
    <name type="scientific">Leisingera daeponensis</name>
    <dbReference type="NCBI Taxonomy" id="405746"/>
    <lineage>
        <taxon>Bacteria</taxon>
        <taxon>Pseudomonadati</taxon>
        <taxon>Pseudomonadota</taxon>
        <taxon>Alphaproteobacteria</taxon>
        <taxon>Rhodobacterales</taxon>
        <taxon>Roseobacteraceae</taxon>
        <taxon>Leisingera</taxon>
    </lineage>
</organism>
<proteinExistence type="predicted"/>
<evidence type="ECO:0000313" key="3">
    <source>
        <dbReference type="Proteomes" id="UP000766629"/>
    </source>
</evidence>
<dbReference type="Pfam" id="PF24891">
    <property type="entry name" value="DUF7742"/>
    <property type="match status" value="1"/>
</dbReference>
<name>A0ABS7NB88_9RHOB</name>
<gene>
    <name evidence="2" type="ORF">KUV26_03355</name>
</gene>
<keyword evidence="3" id="KW-1185">Reference proteome</keyword>
<comment type="caution">
    <text evidence="2">The sequence shown here is derived from an EMBL/GenBank/DDBJ whole genome shotgun (WGS) entry which is preliminary data.</text>
</comment>
<dbReference type="Proteomes" id="UP000766629">
    <property type="component" value="Unassembled WGS sequence"/>
</dbReference>
<evidence type="ECO:0000259" key="1">
    <source>
        <dbReference type="Pfam" id="PF24891"/>
    </source>
</evidence>
<sequence>MRRPVLPGDVSAVARALLAVPQDCRLSLCRRIFGGAAEAAAHCGVLGRLHPVWGDGSLSAAARRYDLSCEPFLDDPDYLSCTRLVLRELASAAGGRLEAPAP</sequence>
<feature type="domain" description="DUF7742" evidence="1">
    <location>
        <begin position="3"/>
        <end position="89"/>
    </location>
</feature>
<accession>A0ABS7NB88</accession>
<evidence type="ECO:0000313" key="2">
    <source>
        <dbReference type="EMBL" id="MBY6138463.1"/>
    </source>
</evidence>
<protein>
    <recommendedName>
        <fullName evidence="1">DUF7742 domain-containing protein</fullName>
    </recommendedName>
</protein>
<dbReference type="RefSeq" id="WP_222507297.1">
    <property type="nucleotide sequence ID" value="NZ_JAHVJA010000001.1"/>
</dbReference>